<dbReference type="Pfam" id="PF10589">
    <property type="entry name" value="NADH_4Fe-4S"/>
    <property type="match status" value="1"/>
</dbReference>
<accession>A0A426U633</accession>
<dbReference type="InterPro" id="IPR037207">
    <property type="entry name" value="Nuop51_4Fe4S-bd_sf"/>
</dbReference>
<dbReference type="Pfam" id="PF01257">
    <property type="entry name" value="2Fe-2S_thioredx"/>
    <property type="match status" value="1"/>
</dbReference>
<comment type="caution">
    <text evidence="7">The sequence shown here is derived from an EMBL/GenBank/DDBJ whole genome shotgun (WGS) entry which is preliminary data.</text>
</comment>
<evidence type="ECO:0000313" key="8">
    <source>
        <dbReference type="Proteomes" id="UP000280307"/>
    </source>
</evidence>
<dbReference type="GO" id="GO:0051539">
    <property type="term" value="F:4 iron, 4 sulfur cluster binding"/>
    <property type="evidence" value="ECO:0007669"/>
    <property type="project" value="UniProtKB-KW"/>
</dbReference>
<dbReference type="AlphaFoldDB" id="A0A426U633"/>
<dbReference type="Gene3D" id="3.40.30.10">
    <property type="entry name" value="Glutaredoxin"/>
    <property type="match status" value="1"/>
</dbReference>
<reference evidence="7 8" key="1">
    <citation type="submission" date="2018-12" db="EMBL/GenBank/DDBJ databases">
        <title>Genome Sequence of Candidatus Viridilinea halotolerans isolated from saline sulfide-rich spring.</title>
        <authorList>
            <person name="Grouzdev D.S."/>
            <person name="Burganskaya E.I."/>
            <person name="Krutkina M.S."/>
            <person name="Sukhacheva M.V."/>
            <person name="Gorlenko V.M."/>
        </authorList>
    </citation>
    <scope>NUCLEOTIDE SEQUENCE [LARGE SCALE GENOMIC DNA]</scope>
    <source>
        <strain evidence="7">Chok-6</strain>
    </source>
</reference>
<dbReference type="InterPro" id="IPR001949">
    <property type="entry name" value="NADH-UbQ_OxRdtase_51kDa_CS"/>
</dbReference>
<dbReference type="InterPro" id="IPR011538">
    <property type="entry name" value="Nuo51_FMN-bd"/>
</dbReference>
<keyword evidence="4" id="KW-0408">Iron</keyword>
<dbReference type="GO" id="GO:0046872">
    <property type="term" value="F:metal ion binding"/>
    <property type="evidence" value="ECO:0007669"/>
    <property type="project" value="UniProtKB-KW"/>
</dbReference>
<evidence type="ECO:0000313" key="7">
    <source>
        <dbReference type="EMBL" id="RRR75446.1"/>
    </source>
</evidence>
<dbReference type="InterPro" id="IPR019575">
    <property type="entry name" value="Nuop51_4Fe4S-bd"/>
</dbReference>
<dbReference type="InterPro" id="IPR036249">
    <property type="entry name" value="Thioredoxin-like_sf"/>
</dbReference>
<evidence type="ECO:0000259" key="6">
    <source>
        <dbReference type="SMART" id="SM00928"/>
    </source>
</evidence>
<dbReference type="Pfam" id="PF01512">
    <property type="entry name" value="Complex1_51K"/>
    <property type="match status" value="1"/>
</dbReference>
<dbReference type="Proteomes" id="UP000280307">
    <property type="component" value="Unassembled WGS sequence"/>
</dbReference>
<name>A0A426U633_9CHLR</name>
<dbReference type="GO" id="GO:0010181">
    <property type="term" value="F:FMN binding"/>
    <property type="evidence" value="ECO:0007669"/>
    <property type="project" value="InterPro"/>
</dbReference>
<dbReference type="SUPFAM" id="SSF142984">
    <property type="entry name" value="Nqo1 middle domain-like"/>
    <property type="match status" value="1"/>
</dbReference>
<keyword evidence="2" id="KW-0004">4Fe-4S</keyword>
<dbReference type="FunFam" id="1.20.1440.230:FF:000001">
    <property type="entry name" value="Mitochondrial NADH dehydrogenase flavoprotein 1"/>
    <property type="match status" value="1"/>
</dbReference>
<evidence type="ECO:0000256" key="4">
    <source>
        <dbReference type="ARBA" id="ARBA00023004"/>
    </source>
</evidence>
<comment type="similarity">
    <text evidence="1">Belongs to the complex I 51 kDa subunit family.</text>
</comment>
<sequence length="531" mass="56660">MDISELYAIAEREQARRKPIRIHCCTSSGCQASGGVALHQQLQQAVAAAGRQAEVDAVAVGCMGFCGQGPMVVVEPDHVIFERVRPDHAAELVAGLAGAPCSIERGDPNHPFFVRQMHIVRRNGGHIDPERIEEYIAAGGYQALYQAVHDMSPSEVIEAISRSGLRGRGGGGYPTGLKWATVAKSRGERKFVVCNGDEGDPGAFMDRSILESDPHLVLEGMCIAGYAVGASQGYLYVRGEYPLAISRLQKAIGQARRLGILGSQIFDTAFDFKIDIRVGAGAFVCGEETALIASIEGRRGQPRPRPPYPAERGLWGCPTLINNVETLANIAPIISNGADWYAAIGTAQSKGTKVFALTGKVRNTGLIEVPMGISLREIVEDLGGGTPDGSPIKAVQTGGPSGGCIPASLFHTSVDYESLAQVGSIMGSGGMVVMDAATDMVELARFYVEFCMDESCGKCIPCRVGTVQLHRLLSHIRSGAATRADLENLAQLCNLVRETSLCGLGQSAPNPVLSTLRYFREEYEALCQPEP</sequence>
<dbReference type="EMBL" id="RSAS01000188">
    <property type="protein sequence ID" value="RRR75446.1"/>
    <property type="molecule type" value="Genomic_DNA"/>
</dbReference>
<dbReference type="SMART" id="SM00928">
    <property type="entry name" value="NADH_4Fe-4S"/>
    <property type="match status" value="1"/>
</dbReference>
<dbReference type="SUPFAM" id="SSF142019">
    <property type="entry name" value="Nqo1 FMN-binding domain-like"/>
    <property type="match status" value="1"/>
</dbReference>
<dbReference type="Pfam" id="PF10531">
    <property type="entry name" value="SLBB"/>
    <property type="match status" value="1"/>
</dbReference>
<dbReference type="PANTHER" id="PTHR43578">
    <property type="entry name" value="NADH-QUINONE OXIDOREDUCTASE SUBUNIT F"/>
    <property type="match status" value="1"/>
</dbReference>
<dbReference type="InterPro" id="IPR019554">
    <property type="entry name" value="Soluble_ligand-bd"/>
</dbReference>
<dbReference type="SUPFAM" id="SSF52833">
    <property type="entry name" value="Thioredoxin-like"/>
    <property type="match status" value="1"/>
</dbReference>
<keyword evidence="5" id="KW-0411">Iron-sulfur</keyword>
<dbReference type="CDD" id="cd02980">
    <property type="entry name" value="TRX_Fd_family"/>
    <property type="match status" value="1"/>
</dbReference>
<dbReference type="PANTHER" id="PTHR43578:SF3">
    <property type="entry name" value="NADH-QUINONE OXIDOREDUCTASE SUBUNIT F"/>
    <property type="match status" value="1"/>
</dbReference>
<evidence type="ECO:0000256" key="1">
    <source>
        <dbReference type="ARBA" id="ARBA00007523"/>
    </source>
</evidence>
<dbReference type="Gene3D" id="6.10.250.1450">
    <property type="match status" value="1"/>
</dbReference>
<organism evidence="7 8">
    <name type="scientific">Candidatus Viridilinea halotolerans</name>
    <dbReference type="NCBI Taxonomy" id="2491704"/>
    <lineage>
        <taxon>Bacteria</taxon>
        <taxon>Bacillati</taxon>
        <taxon>Chloroflexota</taxon>
        <taxon>Chloroflexia</taxon>
        <taxon>Chloroflexales</taxon>
        <taxon>Chloroflexineae</taxon>
        <taxon>Oscillochloridaceae</taxon>
        <taxon>Candidatus Viridilinea</taxon>
    </lineage>
</organism>
<dbReference type="Gene3D" id="3.10.20.600">
    <property type="match status" value="1"/>
</dbReference>
<dbReference type="GO" id="GO:0008137">
    <property type="term" value="F:NADH dehydrogenase (ubiquinone) activity"/>
    <property type="evidence" value="ECO:0007669"/>
    <property type="project" value="InterPro"/>
</dbReference>
<dbReference type="PROSITE" id="PS00645">
    <property type="entry name" value="COMPLEX1_51K_2"/>
    <property type="match status" value="1"/>
</dbReference>
<feature type="domain" description="NADH-ubiquinone oxidoreductase 51kDa subunit iron-sulphur binding" evidence="6">
    <location>
        <begin position="441"/>
        <end position="486"/>
    </location>
</feature>
<dbReference type="Gene3D" id="1.20.1440.230">
    <property type="entry name" value="NADH-ubiquinone oxidoreductase 51kDa subunit, iron-sulphur binding domain"/>
    <property type="match status" value="1"/>
</dbReference>
<dbReference type="InterPro" id="IPR037225">
    <property type="entry name" value="Nuo51_FMN-bd_sf"/>
</dbReference>
<evidence type="ECO:0000256" key="5">
    <source>
        <dbReference type="ARBA" id="ARBA00023014"/>
    </source>
</evidence>
<evidence type="ECO:0000256" key="3">
    <source>
        <dbReference type="ARBA" id="ARBA00022723"/>
    </source>
</evidence>
<proteinExistence type="inferred from homology"/>
<dbReference type="Gene3D" id="3.40.50.11540">
    <property type="entry name" value="NADH-ubiquinone oxidoreductase 51kDa subunit"/>
    <property type="match status" value="1"/>
</dbReference>
<evidence type="ECO:0000256" key="2">
    <source>
        <dbReference type="ARBA" id="ARBA00022485"/>
    </source>
</evidence>
<keyword evidence="3" id="KW-0479">Metal-binding</keyword>
<gene>
    <name evidence="7" type="ORF">EI684_04615</name>
</gene>
<dbReference type="SUPFAM" id="SSF140490">
    <property type="entry name" value="Nqo1C-terminal domain-like"/>
    <property type="match status" value="1"/>
</dbReference>
<dbReference type="FunFam" id="3.40.50.11540:FF:000001">
    <property type="entry name" value="NADH dehydrogenase [ubiquinone] flavoprotein 1, mitochondrial"/>
    <property type="match status" value="1"/>
</dbReference>
<protein>
    <submittedName>
        <fullName evidence="7">NADH-quinone oxidoreductase subunit L</fullName>
    </submittedName>
</protein>